<gene>
    <name evidence="2" type="ORF">S06H3_26744</name>
</gene>
<dbReference type="SUPFAM" id="SSF55729">
    <property type="entry name" value="Acyl-CoA N-acyltransferases (Nat)"/>
    <property type="match status" value="1"/>
</dbReference>
<dbReference type="Pfam" id="PF00583">
    <property type="entry name" value="Acetyltransf_1"/>
    <property type="match status" value="1"/>
</dbReference>
<feature type="domain" description="N-acetyltransferase" evidence="1">
    <location>
        <begin position="1"/>
        <end position="120"/>
    </location>
</feature>
<dbReference type="EMBL" id="BARV01015481">
    <property type="protein sequence ID" value="GAI31004.1"/>
    <property type="molecule type" value="Genomic_DNA"/>
</dbReference>
<evidence type="ECO:0000313" key="2">
    <source>
        <dbReference type="EMBL" id="GAI31004.1"/>
    </source>
</evidence>
<organism evidence="2">
    <name type="scientific">marine sediment metagenome</name>
    <dbReference type="NCBI Taxonomy" id="412755"/>
    <lineage>
        <taxon>unclassified sequences</taxon>
        <taxon>metagenomes</taxon>
        <taxon>ecological metagenomes</taxon>
    </lineage>
</organism>
<dbReference type="AlphaFoldDB" id="X1PJH2"/>
<dbReference type="InterPro" id="IPR000182">
    <property type="entry name" value="GNAT_dom"/>
</dbReference>
<dbReference type="CDD" id="cd04301">
    <property type="entry name" value="NAT_SF"/>
    <property type="match status" value="1"/>
</dbReference>
<dbReference type="InterPro" id="IPR016181">
    <property type="entry name" value="Acyl_CoA_acyltransferase"/>
</dbReference>
<accession>X1PJH2</accession>
<dbReference type="PROSITE" id="PS51186">
    <property type="entry name" value="GNAT"/>
    <property type="match status" value="1"/>
</dbReference>
<comment type="caution">
    <text evidence="2">The sequence shown here is derived from an EMBL/GenBank/DDBJ whole genome shotgun (WGS) entry which is preliminary data.</text>
</comment>
<evidence type="ECO:0000259" key="1">
    <source>
        <dbReference type="PROSITE" id="PS51186"/>
    </source>
</evidence>
<feature type="non-terminal residue" evidence="2">
    <location>
        <position position="1"/>
    </location>
</feature>
<sequence>YRLRHRKVVGFTWMFEIFRDDLKEGTHFSPELDFLFKGQKKVFYFQEVGTRKEYRRRGIGEKLARKLLKKGKREGASFVVLSTNTKAMAAKSMFSKVGFKDSGIVRQPKELNRTYWILEL</sequence>
<protein>
    <recommendedName>
        <fullName evidence="1">N-acetyltransferase domain-containing protein</fullName>
    </recommendedName>
</protein>
<reference evidence="2" key="1">
    <citation type="journal article" date="2014" name="Front. Microbiol.">
        <title>High frequency of phylogenetically diverse reductive dehalogenase-homologous genes in deep subseafloor sedimentary metagenomes.</title>
        <authorList>
            <person name="Kawai M."/>
            <person name="Futagami T."/>
            <person name="Toyoda A."/>
            <person name="Takaki Y."/>
            <person name="Nishi S."/>
            <person name="Hori S."/>
            <person name="Arai W."/>
            <person name="Tsubouchi T."/>
            <person name="Morono Y."/>
            <person name="Uchiyama I."/>
            <person name="Ito T."/>
            <person name="Fujiyama A."/>
            <person name="Inagaki F."/>
            <person name="Takami H."/>
        </authorList>
    </citation>
    <scope>NUCLEOTIDE SEQUENCE</scope>
    <source>
        <strain evidence="2">Expedition CK06-06</strain>
    </source>
</reference>
<dbReference type="GO" id="GO:0016747">
    <property type="term" value="F:acyltransferase activity, transferring groups other than amino-acyl groups"/>
    <property type="evidence" value="ECO:0007669"/>
    <property type="project" value="InterPro"/>
</dbReference>
<name>X1PJH2_9ZZZZ</name>
<dbReference type="Gene3D" id="3.40.630.30">
    <property type="match status" value="1"/>
</dbReference>
<proteinExistence type="predicted"/>